<evidence type="ECO:0000256" key="13">
    <source>
        <dbReference type="ARBA" id="ARBA00023237"/>
    </source>
</evidence>
<dbReference type="SUPFAM" id="SSF49464">
    <property type="entry name" value="Carboxypeptidase regulatory domain-like"/>
    <property type="match status" value="1"/>
</dbReference>
<dbReference type="Gene3D" id="2.40.170.20">
    <property type="entry name" value="TonB-dependent receptor, beta-barrel domain"/>
    <property type="match status" value="1"/>
</dbReference>
<evidence type="ECO:0000256" key="9">
    <source>
        <dbReference type="ARBA" id="ARBA00023065"/>
    </source>
</evidence>
<dbReference type="RefSeq" id="WP_039142591.1">
    <property type="nucleotide sequence ID" value="NZ_JSVC01000021.1"/>
</dbReference>
<evidence type="ECO:0000313" key="19">
    <source>
        <dbReference type="Proteomes" id="UP000031408"/>
    </source>
</evidence>
<dbReference type="GO" id="GO:0009279">
    <property type="term" value="C:cell outer membrane"/>
    <property type="evidence" value="ECO:0007669"/>
    <property type="project" value="UniProtKB-SubCell"/>
</dbReference>
<name>A0A0C1IS63_9BACT</name>
<keyword evidence="19" id="KW-1185">Reference proteome</keyword>
<keyword evidence="5" id="KW-0410">Iron transport</keyword>
<accession>A0A0C1IS63</accession>
<dbReference type="InterPro" id="IPR010105">
    <property type="entry name" value="TonB_sidphr_rcpt"/>
</dbReference>
<dbReference type="SUPFAM" id="SSF56935">
    <property type="entry name" value="Porins"/>
    <property type="match status" value="1"/>
</dbReference>
<keyword evidence="6 14" id="KW-0812">Transmembrane</keyword>
<dbReference type="InterPro" id="IPR039426">
    <property type="entry name" value="TonB-dep_rcpt-like"/>
</dbReference>
<keyword evidence="3 14" id="KW-0813">Transport</keyword>
<evidence type="ECO:0000256" key="4">
    <source>
        <dbReference type="ARBA" id="ARBA00022452"/>
    </source>
</evidence>
<keyword evidence="12 18" id="KW-0675">Receptor</keyword>
<dbReference type="InterPro" id="IPR037066">
    <property type="entry name" value="Plug_dom_sf"/>
</dbReference>
<dbReference type="GO" id="GO:0015891">
    <property type="term" value="P:siderophore transport"/>
    <property type="evidence" value="ECO:0007669"/>
    <property type="project" value="InterPro"/>
</dbReference>
<keyword evidence="10 15" id="KW-0798">TonB box</keyword>
<dbReference type="Proteomes" id="UP000031408">
    <property type="component" value="Unassembled WGS sequence"/>
</dbReference>
<comment type="caution">
    <text evidence="18">The sequence shown here is derived from an EMBL/GenBank/DDBJ whole genome shotgun (WGS) entry which is preliminary data.</text>
</comment>
<dbReference type="Pfam" id="PF07715">
    <property type="entry name" value="Plug"/>
    <property type="match status" value="1"/>
</dbReference>
<dbReference type="PANTHER" id="PTHR32552">
    <property type="entry name" value="FERRICHROME IRON RECEPTOR-RELATED"/>
    <property type="match status" value="1"/>
</dbReference>
<dbReference type="GO" id="GO:0038023">
    <property type="term" value="F:signaling receptor activity"/>
    <property type="evidence" value="ECO:0007669"/>
    <property type="project" value="InterPro"/>
</dbReference>
<dbReference type="InterPro" id="IPR010917">
    <property type="entry name" value="TonB_rcpt_CS"/>
</dbReference>
<evidence type="ECO:0000256" key="12">
    <source>
        <dbReference type="ARBA" id="ARBA00023170"/>
    </source>
</evidence>
<dbReference type="OrthoDB" id="9775095at2"/>
<evidence type="ECO:0000256" key="10">
    <source>
        <dbReference type="ARBA" id="ARBA00023077"/>
    </source>
</evidence>
<dbReference type="InterPro" id="IPR000531">
    <property type="entry name" value="Beta-barrel_TonB"/>
</dbReference>
<protein>
    <submittedName>
        <fullName evidence="18">TonB-dependent receptor</fullName>
    </submittedName>
</protein>
<evidence type="ECO:0000256" key="1">
    <source>
        <dbReference type="ARBA" id="ARBA00004571"/>
    </source>
</evidence>
<feature type="domain" description="TonB-dependent receptor plug" evidence="17">
    <location>
        <begin position="149"/>
        <end position="246"/>
    </location>
</feature>
<feature type="domain" description="TonB-dependent receptor-like beta-barrel" evidence="16">
    <location>
        <begin position="345"/>
        <end position="764"/>
    </location>
</feature>
<dbReference type="Gene3D" id="2.170.130.10">
    <property type="entry name" value="TonB-dependent receptor, plug domain"/>
    <property type="match status" value="1"/>
</dbReference>
<evidence type="ECO:0000256" key="14">
    <source>
        <dbReference type="PROSITE-ProRule" id="PRU01360"/>
    </source>
</evidence>
<keyword evidence="4 14" id="KW-1134">Transmembrane beta strand</keyword>
<dbReference type="NCBIfam" id="TIGR01783">
    <property type="entry name" value="TonB-siderophor"/>
    <property type="match status" value="1"/>
</dbReference>
<dbReference type="CDD" id="cd01347">
    <property type="entry name" value="ligand_gated_channel"/>
    <property type="match status" value="1"/>
</dbReference>
<evidence type="ECO:0000313" key="18">
    <source>
        <dbReference type="EMBL" id="KIC93289.1"/>
    </source>
</evidence>
<dbReference type="AlphaFoldDB" id="A0A0C1IS63"/>
<dbReference type="Pfam" id="PF13715">
    <property type="entry name" value="CarbopepD_reg_2"/>
    <property type="match status" value="1"/>
</dbReference>
<dbReference type="STRING" id="1349421.OI18_18755"/>
<dbReference type="InterPro" id="IPR012910">
    <property type="entry name" value="Plug_dom"/>
</dbReference>
<dbReference type="PROSITE" id="PS01156">
    <property type="entry name" value="TONB_DEPENDENT_REC_2"/>
    <property type="match status" value="1"/>
</dbReference>
<evidence type="ECO:0000256" key="11">
    <source>
        <dbReference type="ARBA" id="ARBA00023136"/>
    </source>
</evidence>
<dbReference type="PANTHER" id="PTHR32552:SF68">
    <property type="entry name" value="FERRICHROME OUTER MEMBRANE TRANSPORTER_PHAGE RECEPTOR"/>
    <property type="match status" value="1"/>
</dbReference>
<evidence type="ECO:0000259" key="17">
    <source>
        <dbReference type="Pfam" id="PF07715"/>
    </source>
</evidence>
<sequence>MERKSSIYQCLQFFTCMILVILLPAAVLASGNGPEDGLSVIKGNITTSDGSPAADVTVQLRGTSRITTTAEDGSFIFRNLRPATYTLEVSLVGYDNFEQAITTASDKTSTVQIRLEVSGKQLEEVVVKVGRRNYKTSSLSSGLRLQTPIKDLPQNIQVVTGKVISDQQIFDMLEGVTRNVSGAHKVEHWDNYARINMRGSQIAAFRNGMNVQMPWGPLTEDMSMVDRIEFVKGPAGFMMANGEPSGFYNVVTKKPTGQDKGEVTLSLGSYENYRATLDLDGKLSKDGKLLYRINLMGQLKGSHRDFEYNNRYSIVPVLQYNFNDKTSLTLEYTHQFSEMSVIGSNYSFSPNKYADLPVSFTTSEDNLDPAKINDRNILAVLKHQINSNWNFTGQLAYFKYDLKGQSIWPWSVEPNGDMQRGISIWDALGTNKIGQLFVTGKEVTGNVTHKILAGIDMGHMDYYADFGQFAALGTPDFNIYSPKYGLIPATEIPTWDRSRSIRERGVHYANSNTGFYVQDELGLLDGKLRLTLAGRYTKAETRDPYEAGQNTSDDKLTPRIGLSYSIDKQTSAYAVYDQAFVPNFGTDYTGKPFGALTGSNIEAGIKRDWFDGRWNTTLSVFKIEKDNALINDTIVGATTFNRAVGQEVKGIEFDLRGMILNNLQLVFNYAFNESKTSEDPKSLTIGEQVPGTARHISNAWLTYRVGAGAFKGIGLSLGYQWLVDRSSWYVFDGTSASLPDYFRMDGGLSWQGNQFSIALNANNLLNSYLYSGSPYGSYYYWQSEPERNYRVTVGYRF</sequence>
<evidence type="ECO:0000256" key="5">
    <source>
        <dbReference type="ARBA" id="ARBA00022496"/>
    </source>
</evidence>
<evidence type="ECO:0000259" key="16">
    <source>
        <dbReference type="Pfam" id="PF00593"/>
    </source>
</evidence>
<keyword evidence="11 14" id="KW-0472">Membrane</keyword>
<dbReference type="PROSITE" id="PS52016">
    <property type="entry name" value="TONB_DEPENDENT_REC_3"/>
    <property type="match status" value="1"/>
</dbReference>
<gene>
    <name evidence="18" type="ORF">OI18_18755</name>
</gene>
<dbReference type="GO" id="GO:0015344">
    <property type="term" value="F:siderophore uptake transmembrane transporter activity"/>
    <property type="evidence" value="ECO:0007669"/>
    <property type="project" value="TreeGrafter"/>
</dbReference>
<evidence type="ECO:0000256" key="2">
    <source>
        <dbReference type="ARBA" id="ARBA00009810"/>
    </source>
</evidence>
<evidence type="ECO:0000256" key="6">
    <source>
        <dbReference type="ARBA" id="ARBA00022692"/>
    </source>
</evidence>
<proteinExistence type="inferred from homology"/>
<dbReference type="InterPro" id="IPR036942">
    <property type="entry name" value="Beta-barrel_TonB_sf"/>
</dbReference>
<keyword evidence="8" id="KW-0408">Iron</keyword>
<keyword evidence="9" id="KW-0406">Ion transport</keyword>
<evidence type="ECO:0000256" key="3">
    <source>
        <dbReference type="ARBA" id="ARBA00022448"/>
    </source>
</evidence>
<evidence type="ECO:0000256" key="15">
    <source>
        <dbReference type="RuleBase" id="RU003357"/>
    </source>
</evidence>
<dbReference type="EMBL" id="JSVC01000021">
    <property type="protein sequence ID" value="KIC93289.1"/>
    <property type="molecule type" value="Genomic_DNA"/>
</dbReference>
<evidence type="ECO:0000256" key="7">
    <source>
        <dbReference type="ARBA" id="ARBA00022729"/>
    </source>
</evidence>
<comment type="subcellular location">
    <subcellularLocation>
        <location evidence="1 14">Cell outer membrane</location>
        <topology evidence="1 14">Multi-pass membrane protein</topology>
    </subcellularLocation>
</comment>
<comment type="similarity">
    <text evidence="2 14 15">Belongs to the TonB-dependent receptor family.</text>
</comment>
<dbReference type="Pfam" id="PF00593">
    <property type="entry name" value="TonB_dep_Rec_b-barrel"/>
    <property type="match status" value="1"/>
</dbReference>
<reference evidence="18 19" key="1">
    <citation type="submission" date="2014-11" db="EMBL/GenBank/DDBJ databases">
        <title>Genome sequence of Flavihumibacter solisilvae 3-3.</title>
        <authorList>
            <person name="Zhou G."/>
            <person name="Li M."/>
            <person name="Wang G."/>
        </authorList>
    </citation>
    <scope>NUCLEOTIDE SEQUENCE [LARGE SCALE GENOMIC DNA]</scope>
    <source>
        <strain evidence="18 19">3-3</strain>
    </source>
</reference>
<keyword evidence="7" id="KW-0732">Signal</keyword>
<evidence type="ECO:0000256" key="8">
    <source>
        <dbReference type="ARBA" id="ARBA00023004"/>
    </source>
</evidence>
<keyword evidence="13 14" id="KW-0998">Cell outer membrane</keyword>
<dbReference type="Gene3D" id="2.60.40.1120">
    <property type="entry name" value="Carboxypeptidase-like, regulatory domain"/>
    <property type="match status" value="1"/>
</dbReference>
<dbReference type="InterPro" id="IPR008969">
    <property type="entry name" value="CarboxyPept-like_regulatory"/>
</dbReference>
<organism evidence="18 19">
    <name type="scientific">Flavihumibacter solisilvae</name>
    <dbReference type="NCBI Taxonomy" id="1349421"/>
    <lineage>
        <taxon>Bacteria</taxon>
        <taxon>Pseudomonadati</taxon>
        <taxon>Bacteroidota</taxon>
        <taxon>Chitinophagia</taxon>
        <taxon>Chitinophagales</taxon>
        <taxon>Chitinophagaceae</taxon>
        <taxon>Flavihumibacter</taxon>
    </lineage>
</organism>